<evidence type="ECO:0000259" key="1">
    <source>
        <dbReference type="Pfam" id="PF13456"/>
    </source>
</evidence>
<dbReference type="EMBL" id="LR031577">
    <property type="protein sequence ID" value="VDD17257.1"/>
    <property type="molecule type" value="Genomic_DNA"/>
</dbReference>
<feature type="non-terminal residue" evidence="3">
    <location>
        <position position="204"/>
    </location>
</feature>
<dbReference type="PANTHER" id="PTHR47074:SF49">
    <property type="entry name" value="POLYNUCLEOTIDYL TRANSFERASE, RIBONUCLEASE H-LIKE SUPERFAMILY PROTEIN"/>
    <property type="match status" value="1"/>
</dbReference>
<dbReference type="CDD" id="cd06222">
    <property type="entry name" value="RNase_H_like"/>
    <property type="match status" value="1"/>
</dbReference>
<dbReference type="InterPro" id="IPR044730">
    <property type="entry name" value="RNase_H-like_dom_plant"/>
</dbReference>
<dbReference type="Proteomes" id="UP000694005">
    <property type="component" value="Chromosome A10"/>
</dbReference>
<dbReference type="EMBL" id="LS974626">
    <property type="protein sequence ID" value="CAG7909620.1"/>
    <property type="molecule type" value="Genomic_DNA"/>
</dbReference>
<dbReference type="SUPFAM" id="SSF53098">
    <property type="entry name" value="Ribonuclease H-like"/>
    <property type="match status" value="1"/>
</dbReference>
<accession>A0A3P6CF18</accession>
<protein>
    <recommendedName>
        <fullName evidence="1">RNase H type-1 domain-containing protein</fullName>
    </recommendedName>
</protein>
<dbReference type="AlphaFoldDB" id="A0A3P6CF18"/>
<dbReference type="PANTHER" id="PTHR47074">
    <property type="entry name" value="BNAC02G40300D PROTEIN"/>
    <property type="match status" value="1"/>
</dbReference>
<dbReference type="InterPro" id="IPR036397">
    <property type="entry name" value="RNaseH_sf"/>
</dbReference>
<dbReference type="GO" id="GO:0004523">
    <property type="term" value="F:RNA-DNA hybrid ribonuclease activity"/>
    <property type="evidence" value="ECO:0007669"/>
    <property type="project" value="InterPro"/>
</dbReference>
<dbReference type="Gene3D" id="3.30.420.10">
    <property type="entry name" value="Ribonuclease H-like superfamily/Ribonuclease H"/>
    <property type="match status" value="1"/>
</dbReference>
<reference evidence="3" key="1">
    <citation type="submission" date="2018-11" db="EMBL/GenBank/DDBJ databases">
        <authorList>
            <consortium name="Genoscope - CEA"/>
            <person name="William W."/>
        </authorList>
    </citation>
    <scope>NUCLEOTIDE SEQUENCE</scope>
</reference>
<dbReference type="InterPro" id="IPR012337">
    <property type="entry name" value="RNaseH-like_sf"/>
</dbReference>
<dbReference type="Pfam" id="PF13456">
    <property type="entry name" value="RVT_3"/>
    <property type="match status" value="1"/>
</dbReference>
<proteinExistence type="predicted"/>
<feature type="non-terminal residue" evidence="3">
    <location>
        <position position="1"/>
    </location>
</feature>
<sequence>MCTWSLQLDLDSCSSFKVALQISLTKRNFPPIGTSSDLFPWICWNIWVSRNQLIFQNRNTVSMDIITKSITKSTTTSTLEMHSQTPTTSMILCYTDAAWKSESGELARGCHFQEYVASPLLAEALAIRSALEHVVSLNLNHIWLRSDCKGLVQAITTNLRSIELFGVLADIETFICFSFVNFRISFIPRNFNGPAEAYAKTCLC</sequence>
<gene>
    <name evidence="3" type="ORF">BRAA10T42970Z</name>
    <name evidence="2" type="ORF">BRAPAZ1V2_A10P08660.2</name>
</gene>
<dbReference type="InterPro" id="IPR052929">
    <property type="entry name" value="RNase_H-like_EbsB-rel"/>
</dbReference>
<evidence type="ECO:0000313" key="3">
    <source>
        <dbReference type="EMBL" id="VDD17257.1"/>
    </source>
</evidence>
<feature type="domain" description="RNase H type-1" evidence="1">
    <location>
        <begin position="114"/>
        <end position="202"/>
    </location>
</feature>
<dbReference type="GO" id="GO:0003676">
    <property type="term" value="F:nucleic acid binding"/>
    <property type="evidence" value="ECO:0007669"/>
    <property type="project" value="InterPro"/>
</dbReference>
<dbReference type="InterPro" id="IPR002156">
    <property type="entry name" value="RNaseH_domain"/>
</dbReference>
<dbReference type="Gramene" id="A10p08660.2_BraZ1">
    <property type="protein sequence ID" value="A10p08660.2_BraZ1.CDS"/>
    <property type="gene ID" value="A10g08660.2_BraZ1"/>
</dbReference>
<organism evidence="3">
    <name type="scientific">Brassica campestris</name>
    <name type="common">Field mustard</name>
    <dbReference type="NCBI Taxonomy" id="3711"/>
    <lineage>
        <taxon>Eukaryota</taxon>
        <taxon>Viridiplantae</taxon>
        <taxon>Streptophyta</taxon>
        <taxon>Embryophyta</taxon>
        <taxon>Tracheophyta</taxon>
        <taxon>Spermatophyta</taxon>
        <taxon>Magnoliopsida</taxon>
        <taxon>eudicotyledons</taxon>
        <taxon>Gunneridae</taxon>
        <taxon>Pentapetalae</taxon>
        <taxon>rosids</taxon>
        <taxon>malvids</taxon>
        <taxon>Brassicales</taxon>
        <taxon>Brassicaceae</taxon>
        <taxon>Brassiceae</taxon>
        <taxon>Brassica</taxon>
    </lineage>
</organism>
<evidence type="ECO:0000313" key="2">
    <source>
        <dbReference type="EMBL" id="CAG7909620.1"/>
    </source>
</evidence>
<name>A0A3P6CF18_BRACM</name>